<evidence type="ECO:0000256" key="8">
    <source>
        <dbReference type="SAM" id="MobiDB-lite"/>
    </source>
</evidence>
<evidence type="ECO:0000256" key="4">
    <source>
        <dbReference type="ARBA" id="ARBA00022729"/>
    </source>
</evidence>
<sequence>MDNHLWLLIHLLTICIMSVSGEVFVSIDCGASGSFTDENTIVWKGDSDLISNGVTYAVQSNYTVSRVMDTLRAFTTRKKNCYSIEATQGEKVLVRAGFNYGNYDRKSNPPNFDLHFNGNFWITVNSSQVKVYEAIYVLKKKVVSVCVAQTNPNQIPFISTLEVRSLDIQVYGNMGTNYALFTNIRTAYAVNESIRFPKDPYDRIWWPAVIGDGLINVTTDATLINVDVPDNPPPAVLENGISIPIENRTNIINLGLTIIDYPARYPIYINWYFSEVIKLNPGEIRSFRIYIDNVAFSLPIVPPFGNVTQYFISNLTATLDTNFSLYPIGDSTYPPLINAAELFSISDPLTNGTNNDDVEGLSSLQLAFRSLQEWGGDPCLPAPYSWEWIVCNNEPTPRVTSLLLNSFNLSGPLPDFSNMTALEIIDFHNNSLTGPIPSFIGTLPNLKQINLADNQFSGSIPRSLSRNSKLNLSVAGNPLLCTNDKSCPGSGNSKTSKLPIILGITIPILFIFCIILGVLIVRHRRKASVPPNSVSGNMSHRANATTSATRGITQFDNSDDNGDNDEERFYSSPAPLLVGGRST</sequence>
<keyword evidence="7 9" id="KW-0472">Membrane</keyword>
<dbReference type="SUPFAM" id="SSF52058">
    <property type="entry name" value="L domain-like"/>
    <property type="match status" value="1"/>
</dbReference>
<dbReference type="PANTHER" id="PTHR45631">
    <property type="entry name" value="OS07G0107800 PROTEIN-RELATED"/>
    <property type="match status" value="1"/>
</dbReference>
<dbReference type="FunFam" id="3.80.10.10:FF:000129">
    <property type="entry name" value="Leucine-rich repeat receptor-like kinase"/>
    <property type="match status" value="1"/>
</dbReference>
<dbReference type="STRING" id="35608.A0A2U1KWJ3"/>
<keyword evidence="4 10" id="KW-0732">Signal</keyword>
<evidence type="ECO:0000256" key="7">
    <source>
        <dbReference type="ARBA" id="ARBA00023136"/>
    </source>
</evidence>
<evidence type="ECO:0000256" key="2">
    <source>
        <dbReference type="ARBA" id="ARBA00022614"/>
    </source>
</evidence>
<evidence type="ECO:0000256" key="3">
    <source>
        <dbReference type="ARBA" id="ARBA00022692"/>
    </source>
</evidence>
<feature type="compositionally biased region" description="Polar residues" evidence="8">
    <location>
        <begin position="530"/>
        <end position="555"/>
    </location>
</feature>
<keyword evidence="13" id="KW-1185">Reference proteome</keyword>
<accession>A0A2U1KWJ3</accession>
<dbReference type="Proteomes" id="UP000245207">
    <property type="component" value="Unassembled WGS sequence"/>
</dbReference>
<dbReference type="AlphaFoldDB" id="A0A2U1KWJ3"/>
<comment type="caution">
    <text evidence="12">The sequence shown here is derived from an EMBL/GenBank/DDBJ whole genome shotgun (WGS) entry which is preliminary data.</text>
</comment>
<dbReference type="Pfam" id="PF00560">
    <property type="entry name" value="LRR_1"/>
    <property type="match status" value="2"/>
</dbReference>
<evidence type="ECO:0000256" key="6">
    <source>
        <dbReference type="ARBA" id="ARBA00022989"/>
    </source>
</evidence>
<dbReference type="Gene3D" id="3.80.10.10">
    <property type="entry name" value="Ribonuclease Inhibitor"/>
    <property type="match status" value="1"/>
</dbReference>
<organism evidence="12 13">
    <name type="scientific">Artemisia annua</name>
    <name type="common">Sweet wormwood</name>
    <dbReference type="NCBI Taxonomy" id="35608"/>
    <lineage>
        <taxon>Eukaryota</taxon>
        <taxon>Viridiplantae</taxon>
        <taxon>Streptophyta</taxon>
        <taxon>Embryophyta</taxon>
        <taxon>Tracheophyta</taxon>
        <taxon>Spermatophyta</taxon>
        <taxon>Magnoliopsida</taxon>
        <taxon>eudicotyledons</taxon>
        <taxon>Gunneridae</taxon>
        <taxon>Pentapetalae</taxon>
        <taxon>asterids</taxon>
        <taxon>campanulids</taxon>
        <taxon>Asterales</taxon>
        <taxon>Asteraceae</taxon>
        <taxon>Asteroideae</taxon>
        <taxon>Anthemideae</taxon>
        <taxon>Artemisiinae</taxon>
        <taxon>Artemisia</taxon>
    </lineage>
</organism>
<evidence type="ECO:0000256" key="10">
    <source>
        <dbReference type="SAM" id="SignalP"/>
    </source>
</evidence>
<dbReference type="PANTHER" id="PTHR45631:SF44">
    <property type="entry name" value="CARBOHYDRATE-BINDING PROTEIN OF THE ER PROTEIN"/>
    <property type="match status" value="1"/>
</dbReference>
<feature type="region of interest" description="Disordered" evidence="8">
    <location>
        <begin position="529"/>
        <end position="583"/>
    </location>
</feature>
<feature type="transmembrane region" description="Helical" evidence="9">
    <location>
        <begin position="500"/>
        <end position="521"/>
    </location>
</feature>
<evidence type="ECO:0000256" key="5">
    <source>
        <dbReference type="ARBA" id="ARBA00022737"/>
    </source>
</evidence>
<feature type="compositionally biased region" description="Acidic residues" evidence="8">
    <location>
        <begin position="557"/>
        <end position="566"/>
    </location>
</feature>
<evidence type="ECO:0000313" key="13">
    <source>
        <dbReference type="Proteomes" id="UP000245207"/>
    </source>
</evidence>
<dbReference type="InterPro" id="IPR001611">
    <property type="entry name" value="Leu-rich_rpt"/>
</dbReference>
<evidence type="ECO:0000256" key="1">
    <source>
        <dbReference type="ARBA" id="ARBA00004167"/>
    </source>
</evidence>
<dbReference type="InterPro" id="IPR024788">
    <property type="entry name" value="Malectin-like_Carb-bd_dom"/>
</dbReference>
<dbReference type="OrthoDB" id="2143199at2759"/>
<keyword evidence="2" id="KW-0433">Leucine-rich repeat</keyword>
<feature type="signal peptide" evidence="10">
    <location>
        <begin position="1"/>
        <end position="21"/>
    </location>
</feature>
<gene>
    <name evidence="12" type="ORF">CTI12_AA556250</name>
</gene>
<reference evidence="12 13" key="1">
    <citation type="journal article" date="2018" name="Mol. Plant">
        <title>The genome of Artemisia annua provides insight into the evolution of Asteraceae family and artemisinin biosynthesis.</title>
        <authorList>
            <person name="Shen Q."/>
            <person name="Zhang L."/>
            <person name="Liao Z."/>
            <person name="Wang S."/>
            <person name="Yan T."/>
            <person name="Shi P."/>
            <person name="Liu M."/>
            <person name="Fu X."/>
            <person name="Pan Q."/>
            <person name="Wang Y."/>
            <person name="Lv Z."/>
            <person name="Lu X."/>
            <person name="Zhang F."/>
            <person name="Jiang W."/>
            <person name="Ma Y."/>
            <person name="Chen M."/>
            <person name="Hao X."/>
            <person name="Li L."/>
            <person name="Tang Y."/>
            <person name="Lv G."/>
            <person name="Zhou Y."/>
            <person name="Sun X."/>
            <person name="Brodelius P.E."/>
            <person name="Rose J.K.C."/>
            <person name="Tang K."/>
        </authorList>
    </citation>
    <scope>NUCLEOTIDE SEQUENCE [LARGE SCALE GENOMIC DNA]</scope>
    <source>
        <strain evidence="13">cv. Huhao1</strain>
        <tissue evidence="12">Leaf</tissue>
    </source>
</reference>
<keyword evidence="3 9" id="KW-0812">Transmembrane</keyword>
<evidence type="ECO:0000256" key="9">
    <source>
        <dbReference type="SAM" id="Phobius"/>
    </source>
</evidence>
<dbReference type="InterPro" id="IPR032675">
    <property type="entry name" value="LRR_dom_sf"/>
</dbReference>
<evidence type="ECO:0000259" key="11">
    <source>
        <dbReference type="Pfam" id="PF12819"/>
    </source>
</evidence>
<feature type="chain" id="PRO_5015712141" evidence="10">
    <location>
        <begin position="22"/>
        <end position="583"/>
    </location>
</feature>
<feature type="domain" description="Malectin-like" evidence="11">
    <location>
        <begin position="27"/>
        <end position="345"/>
    </location>
</feature>
<proteinExistence type="predicted"/>
<keyword evidence="5" id="KW-0677">Repeat</keyword>
<dbReference type="EMBL" id="PKPP01013286">
    <property type="protein sequence ID" value="PWA41136.1"/>
    <property type="molecule type" value="Genomic_DNA"/>
</dbReference>
<evidence type="ECO:0000313" key="12">
    <source>
        <dbReference type="EMBL" id="PWA41136.1"/>
    </source>
</evidence>
<keyword evidence="6 9" id="KW-1133">Transmembrane helix</keyword>
<protein>
    <submittedName>
        <fullName evidence="12">Malectin-like carbohydrate-binding domain-containing protein</fullName>
    </submittedName>
</protein>
<dbReference type="GO" id="GO:0016020">
    <property type="term" value="C:membrane"/>
    <property type="evidence" value="ECO:0007669"/>
    <property type="project" value="UniProtKB-SubCell"/>
</dbReference>
<name>A0A2U1KWJ3_ARTAN</name>
<dbReference type="Pfam" id="PF12819">
    <property type="entry name" value="Malectin_like"/>
    <property type="match status" value="1"/>
</dbReference>
<comment type="subcellular location">
    <subcellularLocation>
        <location evidence="1">Membrane</location>
        <topology evidence="1">Single-pass membrane protein</topology>
    </subcellularLocation>
</comment>